<accession>A0A2T3LD32</accession>
<dbReference type="AlphaFoldDB" id="A0A2T3LD32"/>
<sequence length="162" mass="17985">MNNVAKYTLVLYCLGALCGAVYLLGSNELFVSKVINNRTNPIVFSEGVAYGKNSVNRYREVHSILRLFWGMHSMKSTVLSSNSDDKAYNQSYSIHFLSSNLFSVSMSAGNQKKRSSLGADLSEAHLNVYPRDEVFQIVKKTSALICYSSLSTSAVDCVQFVR</sequence>
<feature type="transmembrane region" description="Helical" evidence="1">
    <location>
        <begin position="7"/>
        <end position="25"/>
    </location>
</feature>
<dbReference type="EMBL" id="PYOC01000001">
    <property type="protein sequence ID" value="PSV49284.1"/>
    <property type="molecule type" value="Genomic_DNA"/>
</dbReference>
<evidence type="ECO:0000313" key="2">
    <source>
        <dbReference type="EMBL" id="PSV49284.1"/>
    </source>
</evidence>
<dbReference type="Proteomes" id="UP000241803">
    <property type="component" value="Unassembled WGS sequence"/>
</dbReference>
<keyword evidence="1" id="KW-1133">Transmembrane helix</keyword>
<keyword evidence="1" id="KW-0812">Transmembrane</keyword>
<organism evidence="2 3">
    <name type="scientific">Photobacterium indicum</name>
    <dbReference type="NCBI Taxonomy" id="81447"/>
    <lineage>
        <taxon>Bacteria</taxon>
        <taxon>Pseudomonadati</taxon>
        <taxon>Pseudomonadota</taxon>
        <taxon>Gammaproteobacteria</taxon>
        <taxon>Vibrionales</taxon>
        <taxon>Vibrionaceae</taxon>
        <taxon>Photobacterium</taxon>
    </lineage>
</organism>
<evidence type="ECO:0000256" key="1">
    <source>
        <dbReference type="SAM" id="Phobius"/>
    </source>
</evidence>
<name>A0A2T3LD32_9GAMM</name>
<keyword evidence="1" id="KW-0472">Membrane</keyword>
<keyword evidence="3" id="KW-1185">Reference proteome</keyword>
<gene>
    <name evidence="2" type="ORF">C9J47_01585</name>
</gene>
<proteinExistence type="predicted"/>
<protein>
    <submittedName>
        <fullName evidence="2">Uncharacterized protein</fullName>
    </submittedName>
</protein>
<reference evidence="2 3" key="1">
    <citation type="submission" date="2018-03" db="EMBL/GenBank/DDBJ databases">
        <title>Whole genome sequencing of Histamine producing bacteria.</title>
        <authorList>
            <person name="Butler K."/>
        </authorList>
    </citation>
    <scope>NUCLEOTIDE SEQUENCE [LARGE SCALE GENOMIC DNA]</scope>
    <source>
        <strain evidence="2 3">ATCC 19614</strain>
    </source>
</reference>
<comment type="caution">
    <text evidence="2">The sequence shown here is derived from an EMBL/GenBank/DDBJ whole genome shotgun (WGS) entry which is preliminary data.</text>
</comment>
<evidence type="ECO:0000313" key="3">
    <source>
        <dbReference type="Proteomes" id="UP000241803"/>
    </source>
</evidence>